<keyword evidence="2" id="KW-0472">Membrane</keyword>
<feature type="transmembrane region" description="Helical" evidence="2">
    <location>
        <begin position="284"/>
        <end position="302"/>
    </location>
</feature>
<name>K0SDU6_THAOC</name>
<evidence type="ECO:0000313" key="3">
    <source>
        <dbReference type="EMBL" id="EJK63555.1"/>
    </source>
</evidence>
<protein>
    <submittedName>
        <fullName evidence="3">Uncharacterized protein</fullName>
    </submittedName>
</protein>
<dbReference type="EMBL" id="AGNL01018169">
    <property type="protein sequence ID" value="EJK63555.1"/>
    <property type="molecule type" value="Genomic_DNA"/>
</dbReference>
<feature type="region of interest" description="Disordered" evidence="1">
    <location>
        <begin position="1"/>
        <end position="31"/>
    </location>
</feature>
<keyword evidence="2" id="KW-1133">Transmembrane helix</keyword>
<organism evidence="3 4">
    <name type="scientific">Thalassiosira oceanica</name>
    <name type="common">Marine diatom</name>
    <dbReference type="NCBI Taxonomy" id="159749"/>
    <lineage>
        <taxon>Eukaryota</taxon>
        <taxon>Sar</taxon>
        <taxon>Stramenopiles</taxon>
        <taxon>Ochrophyta</taxon>
        <taxon>Bacillariophyta</taxon>
        <taxon>Coscinodiscophyceae</taxon>
        <taxon>Thalassiosirophycidae</taxon>
        <taxon>Thalassiosirales</taxon>
        <taxon>Thalassiosiraceae</taxon>
        <taxon>Thalassiosira</taxon>
    </lineage>
</organism>
<reference evidence="3 4" key="1">
    <citation type="journal article" date="2012" name="Genome Biol.">
        <title>Genome and low-iron response of an oceanic diatom adapted to chronic iron limitation.</title>
        <authorList>
            <person name="Lommer M."/>
            <person name="Specht M."/>
            <person name="Roy A.S."/>
            <person name="Kraemer L."/>
            <person name="Andreson R."/>
            <person name="Gutowska M.A."/>
            <person name="Wolf J."/>
            <person name="Bergner S.V."/>
            <person name="Schilhabel M.B."/>
            <person name="Klostermeier U.C."/>
            <person name="Beiko R.G."/>
            <person name="Rosenstiel P."/>
            <person name="Hippler M."/>
            <person name="Laroche J."/>
        </authorList>
    </citation>
    <scope>NUCLEOTIDE SEQUENCE [LARGE SCALE GENOMIC DNA]</scope>
    <source>
        <strain evidence="3 4">CCMP1005</strain>
    </source>
</reference>
<evidence type="ECO:0000256" key="1">
    <source>
        <dbReference type="SAM" id="MobiDB-lite"/>
    </source>
</evidence>
<keyword evidence="4" id="KW-1185">Reference proteome</keyword>
<proteinExistence type="predicted"/>
<feature type="region of interest" description="Disordered" evidence="1">
    <location>
        <begin position="194"/>
        <end position="235"/>
    </location>
</feature>
<sequence>MPAKAMPPMTPGIPSKPSKKDEMSASAVDSTSSWARRRSALVASAGEGKTADRVAKMAVVRVVMVEVLHLRPLRHFAAQTGSLKLAMGKGDPNRAASCSSVPDAEQARRASERLGRALFCDRCIDRDRTSDTDPPQKLRKKHETKPPASMIAFVDSLPTLNASVSFAIGLCAVYVALVYKRWSENFAGRRVKRSVQGSPSHDNLPALRGAKAALDGTNSSEKTPMRRSSSLSSLSDFGEELGGGIAKTLDSEIRDLQAQYSCMQNSEIICSPQHLPVDHVYLSFGNYLWAATFISPFTYLLAARRLFCLRMNTILINRGFISLPSCSYESLAAEICLEQTQVIHFSKSEGTRIAVFLFKNLPYVDDQCKFRVAEELKVEVDLINRSLSMATLDNEILSAEDATILLYFTLIAAIHPQM</sequence>
<accession>K0SDU6</accession>
<comment type="caution">
    <text evidence="3">The sequence shown here is derived from an EMBL/GenBank/DDBJ whole genome shotgun (WGS) entry which is preliminary data.</text>
</comment>
<dbReference type="AlphaFoldDB" id="K0SDU6"/>
<evidence type="ECO:0000313" key="4">
    <source>
        <dbReference type="Proteomes" id="UP000266841"/>
    </source>
</evidence>
<keyword evidence="2" id="KW-0812">Transmembrane</keyword>
<feature type="non-terminal residue" evidence="3">
    <location>
        <position position="418"/>
    </location>
</feature>
<gene>
    <name evidence="3" type="ORF">THAOC_15779</name>
</gene>
<evidence type="ECO:0000256" key="2">
    <source>
        <dbReference type="SAM" id="Phobius"/>
    </source>
</evidence>
<feature type="transmembrane region" description="Helical" evidence="2">
    <location>
        <begin position="160"/>
        <end position="179"/>
    </location>
</feature>
<dbReference type="Proteomes" id="UP000266841">
    <property type="component" value="Unassembled WGS sequence"/>
</dbReference>